<organism evidence="10 11">
    <name type="scientific">Marihabitans asiaticum</name>
    <dbReference type="NCBI Taxonomy" id="415218"/>
    <lineage>
        <taxon>Bacteria</taxon>
        <taxon>Bacillati</taxon>
        <taxon>Actinomycetota</taxon>
        <taxon>Actinomycetes</taxon>
        <taxon>Micrococcales</taxon>
        <taxon>Intrasporangiaceae</taxon>
        <taxon>Marihabitans</taxon>
    </lineage>
</organism>
<dbReference type="InterPro" id="IPR015421">
    <property type="entry name" value="PyrdxlP-dep_Trfase_major"/>
</dbReference>
<evidence type="ECO:0000256" key="5">
    <source>
        <dbReference type="ARBA" id="ARBA00022898"/>
    </source>
</evidence>
<dbReference type="PANTHER" id="PTHR11601">
    <property type="entry name" value="CYSTEINE DESULFURYLASE FAMILY MEMBER"/>
    <property type="match status" value="1"/>
</dbReference>
<keyword evidence="3" id="KW-0808">Transferase</keyword>
<keyword evidence="7" id="KW-0411">Iron-sulfur</keyword>
<dbReference type="InterPro" id="IPR016454">
    <property type="entry name" value="Cysteine_dSase"/>
</dbReference>
<dbReference type="PIRSF" id="PIRSF005572">
    <property type="entry name" value="NifS"/>
    <property type="match status" value="1"/>
</dbReference>
<evidence type="ECO:0000256" key="7">
    <source>
        <dbReference type="ARBA" id="ARBA00023014"/>
    </source>
</evidence>
<dbReference type="AlphaFoldDB" id="A0A560W8K3"/>
<comment type="catalytic activity">
    <reaction evidence="8">
        <text>(sulfur carrier)-H + L-cysteine = (sulfur carrier)-SH + L-alanine</text>
        <dbReference type="Rhea" id="RHEA:43892"/>
        <dbReference type="Rhea" id="RHEA-COMP:14737"/>
        <dbReference type="Rhea" id="RHEA-COMP:14739"/>
        <dbReference type="ChEBI" id="CHEBI:29917"/>
        <dbReference type="ChEBI" id="CHEBI:35235"/>
        <dbReference type="ChEBI" id="CHEBI:57972"/>
        <dbReference type="ChEBI" id="CHEBI:64428"/>
        <dbReference type="EC" id="2.8.1.7"/>
    </reaction>
</comment>
<dbReference type="Gene3D" id="3.90.1150.10">
    <property type="entry name" value="Aspartate Aminotransferase, domain 1"/>
    <property type="match status" value="1"/>
</dbReference>
<dbReference type="InterPro" id="IPR000192">
    <property type="entry name" value="Aminotrans_V_dom"/>
</dbReference>
<reference evidence="10 11" key="1">
    <citation type="submission" date="2019-06" db="EMBL/GenBank/DDBJ databases">
        <title>Sequencing the genomes of 1000 actinobacteria strains.</title>
        <authorList>
            <person name="Klenk H.-P."/>
        </authorList>
    </citation>
    <scope>NUCLEOTIDE SEQUENCE [LARGE SCALE GENOMIC DNA]</scope>
    <source>
        <strain evidence="10 11">DSM 18935</strain>
    </source>
</reference>
<evidence type="ECO:0000256" key="6">
    <source>
        <dbReference type="ARBA" id="ARBA00023004"/>
    </source>
</evidence>
<dbReference type="Pfam" id="PF00266">
    <property type="entry name" value="Aminotran_5"/>
    <property type="match status" value="1"/>
</dbReference>
<keyword evidence="6" id="KW-0408">Iron</keyword>
<dbReference type="EMBL" id="VIUW01000004">
    <property type="protein sequence ID" value="TWD13855.1"/>
    <property type="molecule type" value="Genomic_DNA"/>
</dbReference>
<comment type="similarity">
    <text evidence="2">Belongs to the class-V pyridoxal-phosphate-dependent aminotransferase family. NifS/IscS subfamily.</text>
</comment>
<evidence type="ECO:0000256" key="2">
    <source>
        <dbReference type="ARBA" id="ARBA00006490"/>
    </source>
</evidence>
<evidence type="ECO:0000256" key="4">
    <source>
        <dbReference type="ARBA" id="ARBA00022723"/>
    </source>
</evidence>
<gene>
    <name evidence="10" type="ORF">FB557_2497</name>
</gene>
<dbReference type="GO" id="GO:0051536">
    <property type="term" value="F:iron-sulfur cluster binding"/>
    <property type="evidence" value="ECO:0007669"/>
    <property type="project" value="UniProtKB-KW"/>
</dbReference>
<dbReference type="Proteomes" id="UP000315628">
    <property type="component" value="Unassembled WGS sequence"/>
</dbReference>
<keyword evidence="4" id="KW-0479">Metal-binding</keyword>
<accession>A0A560W8K3</accession>
<dbReference type="PANTHER" id="PTHR11601:SF34">
    <property type="entry name" value="CYSTEINE DESULFURASE"/>
    <property type="match status" value="1"/>
</dbReference>
<comment type="caution">
    <text evidence="10">The sequence shown here is derived from an EMBL/GenBank/DDBJ whole genome shotgun (WGS) entry which is preliminary data.</text>
</comment>
<keyword evidence="5" id="KW-0663">Pyridoxal phosphate</keyword>
<protein>
    <submittedName>
        <fullName evidence="10">Cysteine desulfurase</fullName>
    </submittedName>
</protein>
<evidence type="ECO:0000313" key="11">
    <source>
        <dbReference type="Proteomes" id="UP000315628"/>
    </source>
</evidence>
<evidence type="ECO:0000256" key="3">
    <source>
        <dbReference type="ARBA" id="ARBA00022679"/>
    </source>
</evidence>
<evidence type="ECO:0000259" key="9">
    <source>
        <dbReference type="Pfam" id="PF00266"/>
    </source>
</evidence>
<dbReference type="RefSeq" id="WP_144857911.1">
    <property type="nucleotide sequence ID" value="NZ_BAAAYT010000002.1"/>
</dbReference>
<dbReference type="SUPFAM" id="SSF53383">
    <property type="entry name" value="PLP-dependent transferases"/>
    <property type="match status" value="1"/>
</dbReference>
<sequence length="394" mass="40549">MSTYLDHAATTPMRAAALEAVCEQMHLVGNPSSLHGAGRRARRVVEESREQVAEALGARPSEVIFTSGGTESDNIAVLGSYEARRAADPSRTRIVVSGVEHHAVLDPAMHLAQTQGAPISFVEPGECGTVRPQDVAAVIEEDPDSVALVAVMWANNEVGTIQDVPAIAQVCAEHGIPLHTDAVQACGHLPVDFAASGAETLALSGHKLGGPVGVGAMLARRDAVLAPTSHGGGQERSIRSGTLNAPGIAGLAAALTESVADRDAEARRVAALRDRLLAGTQELGLGVRISGCWEPGDVTTRLPGNAHITIPGCEGDSLLYLLDAAGIECSTGSACQAGVPQPSHVVLAMGRTEEEARGSLRLSLGWTSTEADVDAALAALPDAIDRARRASGAA</sequence>
<dbReference type="GO" id="GO:0046872">
    <property type="term" value="F:metal ion binding"/>
    <property type="evidence" value="ECO:0007669"/>
    <property type="project" value="UniProtKB-KW"/>
</dbReference>
<evidence type="ECO:0000313" key="10">
    <source>
        <dbReference type="EMBL" id="TWD13855.1"/>
    </source>
</evidence>
<comment type="cofactor">
    <cofactor evidence="1">
        <name>pyridoxal 5'-phosphate</name>
        <dbReference type="ChEBI" id="CHEBI:597326"/>
    </cofactor>
</comment>
<dbReference type="FunFam" id="3.40.640.10:FF:000084">
    <property type="entry name" value="IscS-like cysteine desulfurase"/>
    <property type="match status" value="1"/>
</dbReference>
<dbReference type="InterPro" id="IPR015422">
    <property type="entry name" value="PyrdxlP-dep_Trfase_small"/>
</dbReference>
<dbReference type="Gene3D" id="3.40.640.10">
    <property type="entry name" value="Type I PLP-dependent aspartate aminotransferase-like (Major domain)"/>
    <property type="match status" value="1"/>
</dbReference>
<proteinExistence type="inferred from homology"/>
<name>A0A560W8K3_9MICO</name>
<feature type="domain" description="Aminotransferase class V" evidence="9">
    <location>
        <begin position="3"/>
        <end position="375"/>
    </location>
</feature>
<dbReference type="Gene3D" id="1.10.260.50">
    <property type="match status" value="1"/>
</dbReference>
<dbReference type="GO" id="GO:0031071">
    <property type="term" value="F:cysteine desulfurase activity"/>
    <property type="evidence" value="ECO:0007669"/>
    <property type="project" value="UniProtKB-EC"/>
</dbReference>
<dbReference type="InterPro" id="IPR015424">
    <property type="entry name" value="PyrdxlP-dep_Trfase"/>
</dbReference>
<evidence type="ECO:0000256" key="1">
    <source>
        <dbReference type="ARBA" id="ARBA00001933"/>
    </source>
</evidence>
<evidence type="ECO:0000256" key="8">
    <source>
        <dbReference type="ARBA" id="ARBA00050776"/>
    </source>
</evidence>
<dbReference type="OrthoDB" id="9808002at2"/>
<keyword evidence="11" id="KW-1185">Reference proteome</keyword>